<dbReference type="Gene3D" id="1.10.3720.10">
    <property type="entry name" value="MetI-like"/>
    <property type="match status" value="1"/>
</dbReference>
<keyword evidence="10" id="KW-1185">Reference proteome</keyword>
<keyword evidence="5 7" id="KW-1133">Transmembrane helix</keyword>
<evidence type="ECO:0000313" key="9">
    <source>
        <dbReference type="EMBL" id="MEV0971118.1"/>
    </source>
</evidence>
<feature type="transmembrane region" description="Helical" evidence="7">
    <location>
        <begin position="38"/>
        <end position="58"/>
    </location>
</feature>
<gene>
    <name evidence="9" type="ORF">AB0I59_21020</name>
</gene>
<accession>A0ABV3GHI4</accession>
<keyword evidence="4 7" id="KW-0812">Transmembrane</keyword>
<organism evidence="9 10">
    <name type="scientific">Microtetraspora glauca</name>
    <dbReference type="NCBI Taxonomy" id="1996"/>
    <lineage>
        <taxon>Bacteria</taxon>
        <taxon>Bacillati</taxon>
        <taxon>Actinomycetota</taxon>
        <taxon>Actinomycetes</taxon>
        <taxon>Streptosporangiales</taxon>
        <taxon>Streptosporangiaceae</taxon>
        <taxon>Microtetraspora</taxon>
    </lineage>
</organism>
<evidence type="ECO:0000256" key="3">
    <source>
        <dbReference type="ARBA" id="ARBA00022475"/>
    </source>
</evidence>
<dbReference type="EMBL" id="JBFALK010000011">
    <property type="protein sequence ID" value="MEV0971118.1"/>
    <property type="molecule type" value="Genomic_DNA"/>
</dbReference>
<dbReference type="PANTHER" id="PTHR43386:SF25">
    <property type="entry name" value="PEPTIDE ABC TRANSPORTER PERMEASE PROTEIN"/>
    <property type="match status" value="1"/>
</dbReference>
<dbReference type="InterPro" id="IPR025966">
    <property type="entry name" value="OppC_N"/>
</dbReference>
<sequence>MKNVTTPLDDPVDAPGEPYEEPAQAGIVRGILRRKSTIVAGGFLALLVLGAVLAPLIAPYDPNVQNVLQRLRPPSADHLLGTDDYGRDVLSRLIYSARVSLQASAQAVAVALVIGLPPGVAAGYRGGWLDTVLTRIMDTLMSAPSLVLAITIVAVLGPGITNAMLAIGVIMAPRFFRVARATTMDVRHETYIEASIALGCGNLRTAVRHILPNVMPPIVLVISVSLGAAVAAEASLSFLGLGVRAPASSWGSMLSTASSNMGLAPYLVWPPGVMIFLTVLAFTYLGDGVRKGMTRSRSARGKGE</sequence>
<dbReference type="InterPro" id="IPR050366">
    <property type="entry name" value="BP-dependent_transpt_permease"/>
</dbReference>
<dbReference type="PANTHER" id="PTHR43386">
    <property type="entry name" value="OLIGOPEPTIDE TRANSPORT SYSTEM PERMEASE PROTEIN APPC"/>
    <property type="match status" value="1"/>
</dbReference>
<dbReference type="RefSeq" id="WP_082777326.1">
    <property type="nucleotide sequence ID" value="NZ_JBFALK010000011.1"/>
</dbReference>
<feature type="transmembrane region" description="Helical" evidence="7">
    <location>
        <begin position="218"/>
        <end position="243"/>
    </location>
</feature>
<feature type="domain" description="ABC transmembrane type-1" evidence="8">
    <location>
        <begin position="97"/>
        <end position="286"/>
    </location>
</feature>
<dbReference type="SUPFAM" id="SSF161098">
    <property type="entry name" value="MetI-like"/>
    <property type="match status" value="1"/>
</dbReference>
<reference evidence="9 10" key="1">
    <citation type="submission" date="2024-06" db="EMBL/GenBank/DDBJ databases">
        <title>The Natural Products Discovery Center: Release of the First 8490 Sequenced Strains for Exploring Actinobacteria Biosynthetic Diversity.</title>
        <authorList>
            <person name="Kalkreuter E."/>
            <person name="Kautsar S.A."/>
            <person name="Yang D."/>
            <person name="Bader C.D."/>
            <person name="Teijaro C.N."/>
            <person name="Fluegel L."/>
            <person name="Davis C.M."/>
            <person name="Simpson J.R."/>
            <person name="Lauterbach L."/>
            <person name="Steele A.D."/>
            <person name="Gui C."/>
            <person name="Meng S."/>
            <person name="Li G."/>
            <person name="Viehrig K."/>
            <person name="Ye F."/>
            <person name="Su P."/>
            <person name="Kiefer A.F."/>
            <person name="Nichols A."/>
            <person name="Cepeda A.J."/>
            <person name="Yan W."/>
            <person name="Fan B."/>
            <person name="Jiang Y."/>
            <person name="Adhikari A."/>
            <person name="Zheng C.-J."/>
            <person name="Schuster L."/>
            <person name="Cowan T.M."/>
            <person name="Smanski M.J."/>
            <person name="Chevrette M.G."/>
            <person name="De Carvalho L.P.S."/>
            <person name="Shen B."/>
        </authorList>
    </citation>
    <scope>NUCLEOTIDE SEQUENCE [LARGE SCALE GENOMIC DNA]</scope>
    <source>
        <strain evidence="9 10">NPDC050100</strain>
    </source>
</reference>
<evidence type="ECO:0000256" key="2">
    <source>
        <dbReference type="ARBA" id="ARBA00022448"/>
    </source>
</evidence>
<dbReference type="PROSITE" id="PS50928">
    <property type="entry name" value="ABC_TM1"/>
    <property type="match status" value="1"/>
</dbReference>
<name>A0ABV3GHI4_MICGL</name>
<comment type="similarity">
    <text evidence="7">Belongs to the binding-protein-dependent transport system permease family.</text>
</comment>
<keyword evidence="2 7" id="KW-0813">Transport</keyword>
<feature type="transmembrane region" description="Helical" evidence="7">
    <location>
        <begin position="263"/>
        <end position="285"/>
    </location>
</feature>
<dbReference type="CDD" id="cd06261">
    <property type="entry name" value="TM_PBP2"/>
    <property type="match status" value="1"/>
</dbReference>
<evidence type="ECO:0000256" key="1">
    <source>
        <dbReference type="ARBA" id="ARBA00004651"/>
    </source>
</evidence>
<evidence type="ECO:0000313" key="10">
    <source>
        <dbReference type="Proteomes" id="UP001551675"/>
    </source>
</evidence>
<dbReference type="Proteomes" id="UP001551675">
    <property type="component" value="Unassembled WGS sequence"/>
</dbReference>
<comment type="caution">
    <text evidence="9">The sequence shown here is derived from an EMBL/GenBank/DDBJ whole genome shotgun (WGS) entry which is preliminary data.</text>
</comment>
<evidence type="ECO:0000256" key="4">
    <source>
        <dbReference type="ARBA" id="ARBA00022692"/>
    </source>
</evidence>
<evidence type="ECO:0000259" key="8">
    <source>
        <dbReference type="PROSITE" id="PS50928"/>
    </source>
</evidence>
<evidence type="ECO:0000256" key="7">
    <source>
        <dbReference type="RuleBase" id="RU363032"/>
    </source>
</evidence>
<dbReference type="Pfam" id="PF12911">
    <property type="entry name" value="OppC_N"/>
    <property type="match status" value="1"/>
</dbReference>
<keyword evidence="3" id="KW-1003">Cell membrane</keyword>
<evidence type="ECO:0000256" key="5">
    <source>
        <dbReference type="ARBA" id="ARBA00022989"/>
    </source>
</evidence>
<keyword evidence="6 7" id="KW-0472">Membrane</keyword>
<proteinExistence type="inferred from homology"/>
<comment type="subcellular location">
    <subcellularLocation>
        <location evidence="1 7">Cell membrane</location>
        <topology evidence="1 7">Multi-pass membrane protein</topology>
    </subcellularLocation>
</comment>
<protein>
    <submittedName>
        <fullName evidence="9">ABC transporter permease</fullName>
    </submittedName>
</protein>
<evidence type="ECO:0000256" key="6">
    <source>
        <dbReference type="ARBA" id="ARBA00023136"/>
    </source>
</evidence>
<dbReference type="InterPro" id="IPR000515">
    <property type="entry name" value="MetI-like"/>
</dbReference>
<dbReference type="InterPro" id="IPR035906">
    <property type="entry name" value="MetI-like_sf"/>
</dbReference>
<dbReference type="Pfam" id="PF00528">
    <property type="entry name" value="BPD_transp_1"/>
    <property type="match status" value="1"/>
</dbReference>
<feature type="transmembrane region" description="Helical" evidence="7">
    <location>
        <begin position="146"/>
        <end position="170"/>
    </location>
</feature>